<dbReference type="Gene3D" id="3.10.450.50">
    <property type="match status" value="1"/>
</dbReference>
<accession>A0ABM8CYC5</accession>
<dbReference type="Proteomes" id="UP001317870">
    <property type="component" value="Chromosome"/>
</dbReference>
<protein>
    <recommendedName>
        <fullName evidence="1">SnoaL-like domain-containing protein</fullName>
    </recommendedName>
</protein>
<dbReference type="EMBL" id="AP026978">
    <property type="protein sequence ID" value="BDU00024.1"/>
    <property type="molecule type" value="Genomic_DNA"/>
</dbReference>
<dbReference type="InterPro" id="IPR032710">
    <property type="entry name" value="NTF2-like_dom_sf"/>
</dbReference>
<organism evidence="2 3">
    <name type="scientific">Nocardia sputorum</name>
    <dbReference type="NCBI Taxonomy" id="2984338"/>
    <lineage>
        <taxon>Bacteria</taxon>
        <taxon>Bacillati</taxon>
        <taxon>Actinomycetota</taxon>
        <taxon>Actinomycetes</taxon>
        <taxon>Mycobacteriales</taxon>
        <taxon>Nocardiaceae</taxon>
        <taxon>Nocardia</taxon>
    </lineage>
</organism>
<gene>
    <name evidence="2" type="ORF">IFM12276_30520</name>
</gene>
<dbReference type="RefSeq" id="WP_281880251.1">
    <property type="nucleotide sequence ID" value="NZ_AP026978.1"/>
</dbReference>
<name>A0ABM8CYC5_9NOCA</name>
<dbReference type="Pfam" id="PF12680">
    <property type="entry name" value="SnoaL_2"/>
    <property type="match status" value="1"/>
</dbReference>
<evidence type="ECO:0000313" key="3">
    <source>
        <dbReference type="Proteomes" id="UP001317870"/>
    </source>
</evidence>
<dbReference type="SUPFAM" id="SSF54427">
    <property type="entry name" value="NTF2-like"/>
    <property type="match status" value="1"/>
</dbReference>
<proteinExistence type="predicted"/>
<evidence type="ECO:0000259" key="1">
    <source>
        <dbReference type="Pfam" id="PF12680"/>
    </source>
</evidence>
<sequence>MSSVEQITAVVREYVSRLSTGTSADIAALYADDATVEDPVGGEVRRGRDAIAAFYGPLDAVDNSAELLVIRASDTWAAFHMRVTTTTPDQVITVEPIDVMTFDTDGRITSMRAFWSPGDFVISAR</sequence>
<keyword evidence="3" id="KW-1185">Reference proteome</keyword>
<evidence type="ECO:0000313" key="2">
    <source>
        <dbReference type="EMBL" id="BDU00024.1"/>
    </source>
</evidence>
<reference evidence="2 3" key="1">
    <citation type="submission" date="2022-11" db="EMBL/GenBank/DDBJ databases">
        <title>Genome Sequencing of Nocardia sp. ON39_IFM12276 and assembly.</title>
        <authorList>
            <person name="Shimojima M."/>
            <person name="Toyokawa M."/>
            <person name="Uesaka K."/>
        </authorList>
    </citation>
    <scope>NUCLEOTIDE SEQUENCE [LARGE SCALE GENOMIC DNA]</scope>
    <source>
        <strain evidence="2 3">IFM 12276</strain>
    </source>
</reference>
<feature type="domain" description="SnoaL-like" evidence="1">
    <location>
        <begin position="11"/>
        <end position="110"/>
    </location>
</feature>
<dbReference type="InterPro" id="IPR037401">
    <property type="entry name" value="SnoaL-like"/>
</dbReference>